<dbReference type="Proteomes" id="UP000373449">
    <property type="component" value="Unassembled WGS sequence"/>
</dbReference>
<sequence>MEMDEEFLESNDLDWFSAYQDGYIAHFATGGKGIVPESVKSSTENYEAIYDYFYAIDKASEIEIIGDNLPSFSNEAQRNRYLKSFIDMAERGLFSHDVKDDGTYKLIAKPKKGISYKGIPGKIKVILHTLPASVLSLDTQITVVE</sequence>
<protein>
    <submittedName>
        <fullName evidence="1">Uncharacterized protein</fullName>
    </submittedName>
</protein>
<reference evidence="1" key="1">
    <citation type="submission" date="2017-09" db="EMBL/GenBank/DDBJ databases">
        <title>FDA dAtabase for Regulatory Grade micrObial Sequences (FDA-ARGOS): Supporting development and validation of Infectious Disease Dx tests.</title>
        <authorList>
            <person name="Minogue T."/>
            <person name="Wolcott M."/>
            <person name="Wasieloski L."/>
            <person name="Aguilar W."/>
            <person name="Moore D."/>
            <person name="Tallon L.J."/>
            <person name="Sadzewicz L."/>
            <person name="Ott S."/>
            <person name="Zhao X."/>
            <person name="Nagaraj S."/>
            <person name="Vavikolanu K."/>
            <person name="Aluvathingal J."/>
            <person name="Nadendla S."/>
            <person name="Sichtig H."/>
        </authorList>
    </citation>
    <scope>NUCLEOTIDE SEQUENCE</scope>
    <source>
        <strain evidence="1">FDAARGOS_387</strain>
    </source>
</reference>
<dbReference type="EMBL" id="CAADJA010000002">
    <property type="protein sequence ID" value="VFS50811.1"/>
    <property type="molecule type" value="Genomic_DNA"/>
</dbReference>
<organism evidence="1 3">
    <name type="scientific">Budvicia aquatica</name>
    <dbReference type="NCBI Taxonomy" id="82979"/>
    <lineage>
        <taxon>Bacteria</taxon>
        <taxon>Pseudomonadati</taxon>
        <taxon>Pseudomonadota</taxon>
        <taxon>Gammaproteobacteria</taxon>
        <taxon>Enterobacterales</taxon>
        <taxon>Budviciaceae</taxon>
        <taxon>Budvicia</taxon>
    </lineage>
</organism>
<gene>
    <name evidence="1" type="ORF">CRN84_16945</name>
    <name evidence="2" type="ORF">NCTC12282_04698</name>
</gene>
<reference evidence="3" key="2">
    <citation type="submission" date="2017-09" db="EMBL/GenBank/DDBJ databases">
        <title>FDA dAtabase for Regulatory Grade micrObial Sequences (FDA-ARGOS): Supporting development and validation of Infectious Disease Dx tests.</title>
        <authorList>
            <person name="Minogue T."/>
            <person name="Wolcott M."/>
            <person name="Wasieloski L."/>
            <person name="Aguilar W."/>
            <person name="Moore D."/>
            <person name="Tallon L."/>
            <person name="Sadzewicz L."/>
            <person name="Ott S."/>
            <person name="Zhao X."/>
            <person name="Nagaraj S."/>
            <person name="Vavikolanu K."/>
            <person name="Aluvathingal J."/>
            <person name="Nadendla S."/>
            <person name="Sichtig H."/>
        </authorList>
    </citation>
    <scope>NUCLEOTIDE SEQUENCE [LARGE SCALE GENOMIC DNA]</scope>
    <source>
        <strain evidence="3">FDAARGOS_387</strain>
    </source>
</reference>
<dbReference type="EMBL" id="PDDX01000001">
    <property type="protein sequence ID" value="PHI30904.1"/>
    <property type="molecule type" value="Genomic_DNA"/>
</dbReference>
<accession>A0A2C6DQ35</accession>
<evidence type="ECO:0000313" key="4">
    <source>
        <dbReference type="Proteomes" id="UP000373449"/>
    </source>
</evidence>
<dbReference type="OrthoDB" id="6636567at2"/>
<reference evidence="2 4" key="3">
    <citation type="submission" date="2019-03" db="EMBL/GenBank/DDBJ databases">
        <authorList>
            <consortium name="Pathogen Informatics"/>
        </authorList>
    </citation>
    <scope>NUCLEOTIDE SEQUENCE [LARGE SCALE GENOMIC DNA]</scope>
    <source>
        <strain evidence="2 4">NCTC12282</strain>
    </source>
</reference>
<dbReference type="Proteomes" id="UP000224974">
    <property type="component" value="Unassembled WGS sequence"/>
</dbReference>
<dbReference type="AlphaFoldDB" id="A0A2C6DQ35"/>
<proteinExistence type="predicted"/>
<evidence type="ECO:0000313" key="2">
    <source>
        <dbReference type="EMBL" id="VFS50811.1"/>
    </source>
</evidence>
<evidence type="ECO:0000313" key="1">
    <source>
        <dbReference type="EMBL" id="PHI30904.1"/>
    </source>
</evidence>
<name>A0A2C6DQ35_9GAMM</name>
<keyword evidence="3" id="KW-1185">Reference proteome</keyword>
<evidence type="ECO:0000313" key="3">
    <source>
        <dbReference type="Proteomes" id="UP000224974"/>
    </source>
</evidence>
<dbReference type="RefSeq" id="WP_051323415.1">
    <property type="nucleotide sequence ID" value="NZ_CAADJA010000002.1"/>
</dbReference>